<keyword evidence="6" id="KW-1185">Reference proteome</keyword>
<keyword evidence="3" id="KW-0067">ATP-binding</keyword>
<dbReference type="Gene3D" id="3.40.50.300">
    <property type="entry name" value="P-loop containing nucleotide triphosphate hydrolases"/>
    <property type="match status" value="1"/>
</dbReference>
<dbReference type="CDD" id="cd03255">
    <property type="entry name" value="ABC_MJ0796_LolCDE_FtsE"/>
    <property type="match status" value="1"/>
</dbReference>
<dbReference type="InterPro" id="IPR027417">
    <property type="entry name" value="P-loop_NTPase"/>
</dbReference>
<dbReference type="PROSITE" id="PS00211">
    <property type="entry name" value="ABC_TRANSPORTER_1"/>
    <property type="match status" value="1"/>
</dbReference>
<dbReference type="OrthoDB" id="302885at2157"/>
<dbReference type="GO" id="GO:0016887">
    <property type="term" value="F:ATP hydrolysis activity"/>
    <property type="evidence" value="ECO:0007669"/>
    <property type="project" value="InterPro"/>
</dbReference>
<gene>
    <name evidence="5" type="ORF">DJ70_08235</name>
</gene>
<dbReference type="GO" id="GO:0005524">
    <property type="term" value="F:ATP binding"/>
    <property type="evidence" value="ECO:0007669"/>
    <property type="project" value="UniProtKB-KW"/>
</dbReference>
<dbReference type="FunFam" id="3.40.50.300:FF:000032">
    <property type="entry name" value="Export ABC transporter ATP-binding protein"/>
    <property type="match status" value="1"/>
</dbReference>
<dbReference type="InterPro" id="IPR015854">
    <property type="entry name" value="ABC_transpr_LolD-like"/>
</dbReference>
<organism evidence="5 6">
    <name type="scientific">Halorubrum halodurans</name>
    <dbReference type="NCBI Taxonomy" id="1383851"/>
    <lineage>
        <taxon>Archaea</taxon>
        <taxon>Methanobacteriati</taxon>
        <taxon>Methanobacteriota</taxon>
        <taxon>Stenosarchaea group</taxon>
        <taxon>Halobacteria</taxon>
        <taxon>Halobacteriales</taxon>
        <taxon>Haloferacaceae</taxon>
        <taxon>Halorubrum</taxon>
    </lineage>
</organism>
<dbReference type="SMART" id="SM00382">
    <property type="entry name" value="AAA"/>
    <property type="match status" value="1"/>
</dbReference>
<dbReference type="InterPro" id="IPR003593">
    <property type="entry name" value="AAA+_ATPase"/>
</dbReference>
<name>A0A256IJ74_9EURY</name>
<dbReference type="GO" id="GO:0098796">
    <property type="term" value="C:membrane protein complex"/>
    <property type="evidence" value="ECO:0007669"/>
    <property type="project" value="UniProtKB-ARBA"/>
</dbReference>
<evidence type="ECO:0000256" key="3">
    <source>
        <dbReference type="ARBA" id="ARBA00022840"/>
    </source>
</evidence>
<dbReference type="InterPro" id="IPR017911">
    <property type="entry name" value="MacB-like_ATP-bd"/>
</dbReference>
<feature type="domain" description="ABC transporter" evidence="4">
    <location>
        <begin position="16"/>
        <end position="247"/>
    </location>
</feature>
<dbReference type="RefSeq" id="WP_094531860.1">
    <property type="nucleotide sequence ID" value="NZ_NHPJ01000082.1"/>
</dbReference>
<evidence type="ECO:0000313" key="5">
    <source>
        <dbReference type="EMBL" id="OYR56611.1"/>
    </source>
</evidence>
<sequence>MSSEAETTSMNDSPVVECTDVVRTYARGSTGRLFSRQPGTSVTAVDAVSMAVQRGELVGLAGPSGSGKSTLLHLLAALETPDSGHVQITGVDTTSMGERGRTAIRRDHVGIVFQRFHLLPSLTALQNVALPMIEQGKGKRSRRRRARSLLEDVGLGDRLSHRPAALSGGEQQRVAVARALGGNPDLVIADEPTGELDSTASEAVLDLLADVATDHAVVVASHDPMAIDRMDRVLRLRDGKLTNGQTQ</sequence>
<dbReference type="PROSITE" id="PS50893">
    <property type="entry name" value="ABC_TRANSPORTER_2"/>
    <property type="match status" value="1"/>
</dbReference>
<evidence type="ECO:0000313" key="6">
    <source>
        <dbReference type="Proteomes" id="UP000216308"/>
    </source>
</evidence>
<dbReference type="InterPro" id="IPR017871">
    <property type="entry name" value="ABC_transporter-like_CS"/>
</dbReference>
<reference evidence="5 6" key="1">
    <citation type="journal article" date="2014" name="Front. Microbiol.">
        <title>Population and genomic analysis of the genus Halorubrum.</title>
        <authorList>
            <person name="Fullmer M.S."/>
            <person name="Soucy S.M."/>
            <person name="Swithers K.S."/>
            <person name="Makkay A.M."/>
            <person name="Wheeler R."/>
            <person name="Ventosa A."/>
            <person name="Gogarten J.P."/>
            <person name="Papke R.T."/>
        </authorList>
    </citation>
    <scope>NUCLEOTIDE SEQUENCE [LARGE SCALE GENOMIC DNA]</scope>
    <source>
        <strain evidence="5 6">Cb34</strain>
    </source>
</reference>
<dbReference type="SUPFAM" id="SSF52540">
    <property type="entry name" value="P-loop containing nucleoside triphosphate hydrolases"/>
    <property type="match status" value="1"/>
</dbReference>
<evidence type="ECO:0000259" key="4">
    <source>
        <dbReference type="PROSITE" id="PS50893"/>
    </source>
</evidence>
<dbReference type="InterPro" id="IPR003439">
    <property type="entry name" value="ABC_transporter-like_ATP-bd"/>
</dbReference>
<dbReference type="Proteomes" id="UP000216308">
    <property type="component" value="Unassembled WGS sequence"/>
</dbReference>
<keyword evidence="2" id="KW-0547">Nucleotide-binding</keyword>
<evidence type="ECO:0000256" key="2">
    <source>
        <dbReference type="ARBA" id="ARBA00022741"/>
    </source>
</evidence>
<dbReference type="Pfam" id="PF00005">
    <property type="entry name" value="ABC_tran"/>
    <property type="match status" value="1"/>
</dbReference>
<evidence type="ECO:0000256" key="1">
    <source>
        <dbReference type="ARBA" id="ARBA00022448"/>
    </source>
</evidence>
<dbReference type="GO" id="GO:0005886">
    <property type="term" value="C:plasma membrane"/>
    <property type="evidence" value="ECO:0007669"/>
    <property type="project" value="TreeGrafter"/>
</dbReference>
<dbReference type="PANTHER" id="PTHR24220">
    <property type="entry name" value="IMPORT ATP-BINDING PROTEIN"/>
    <property type="match status" value="1"/>
</dbReference>
<accession>A0A256IJ74</accession>
<dbReference type="EMBL" id="NHPJ01000082">
    <property type="protein sequence ID" value="OYR56611.1"/>
    <property type="molecule type" value="Genomic_DNA"/>
</dbReference>
<comment type="caution">
    <text evidence="5">The sequence shown here is derived from an EMBL/GenBank/DDBJ whole genome shotgun (WGS) entry which is preliminary data.</text>
</comment>
<proteinExistence type="predicted"/>
<protein>
    <recommendedName>
        <fullName evidence="4">ABC transporter domain-containing protein</fullName>
    </recommendedName>
</protein>
<dbReference type="AlphaFoldDB" id="A0A256IJ74"/>
<keyword evidence="1" id="KW-0813">Transport</keyword>
<dbReference type="GO" id="GO:0022857">
    <property type="term" value="F:transmembrane transporter activity"/>
    <property type="evidence" value="ECO:0007669"/>
    <property type="project" value="UniProtKB-ARBA"/>
</dbReference>
<dbReference type="PANTHER" id="PTHR24220:SF685">
    <property type="entry name" value="ABC TRANSPORTER RELATED"/>
    <property type="match status" value="1"/>
</dbReference>